<proteinExistence type="inferred from homology"/>
<dbReference type="GO" id="GO:0050661">
    <property type="term" value="F:NADP binding"/>
    <property type="evidence" value="ECO:0007669"/>
    <property type="project" value="InterPro"/>
</dbReference>
<dbReference type="AlphaFoldDB" id="A0A3B1CE77"/>
<keyword evidence="5" id="KW-0521">NADP</keyword>
<name>A0A3B1CE77_9ZZZZ</name>
<keyword evidence="4" id="KW-0641">Proline biosynthesis</keyword>
<dbReference type="CDD" id="cd07079">
    <property type="entry name" value="ALDH_F18-19_ProA-GPR"/>
    <property type="match status" value="1"/>
</dbReference>
<dbReference type="Gene3D" id="3.40.309.10">
    <property type="entry name" value="Aldehyde Dehydrogenase, Chain A, domain 2"/>
    <property type="match status" value="1"/>
</dbReference>
<evidence type="ECO:0000259" key="8">
    <source>
        <dbReference type="Pfam" id="PF00171"/>
    </source>
</evidence>
<dbReference type="NCBIfam" id="TIGR00407">
    <property type="entry name" value="proA"/>
    <property type="match status" value="1"/>
</dbReference>
<dbReference type="GO" id="GO:0004350">
    <property type="term" value="F:glutamate-5-semialdehyde dehydrogenase activity"/>
    <property type="evidence" value="ECO:0007669"/>
    <property type="project" value="UniProtKB-EC"/>
</dbReference>
<dbReference type="FunFam" id="3.40.309.10:FF:000006">
    <property type="entry name" value="Gamma-glutamyl phosphate reductase"/>
    <property type="match status" value="1"/>
</dbReference>
<keyword evidence="3" id="KW-0028">Amino-acid biosynthesis</keyword>
<dbReference type="HAMAP" id="MF_00412">
    <property type="entry name" value="ProA"/>
    <property type="match status" value="1"/>
</dbReference>
<dbReference type="InterPro" id="IPR015590">
    <property type="entry name" value="Aldehyde_DH_dom"/>
</dbReference>
<dbReference type="GO" id="GO:0055129">
    <property type="term" value="P:L-proline biosynthetic process"/>
    <property type="evidence" value="ECO:0007669"/>
    <property type="project" value="UniProtKB-UniPathway"/>
</dbReference>
<dbReference type="EMBL" id="UOGB01000192">
    <property type="protein sequence ID" value="VAX20970.1"/>
    <property type="molecule type" value="Genomic_DNA"/>
</dbReference>
<dbReference type="InterPro" id="IPR000965">
    <property type="entry name" value="GPR_dom"/>
</dbReference>
<dbReference type="InterPro" id="IPR016161">
    <property type="entry name" value="Ald_DH/histidinol_DH"/>
</dbReference>
<dbReference type="InterPro" id="IPR016163">
    <property type="entry name" value="Ald_DH_C"/>
</dbReference>
<dbReference type="PANTHER" id="PTHR11063">
    <property type="entry name" value="GLUTAMATE SEMIALDEHYDE DEHYDROGENASE"/>
    <property type="match status" value="1"/>
</dbReference>
<dbReference type="SUPFAM" id="SSF53720">
    <property type="entry name" value="ALDH-like"/>
    <property type="match status" value="1"/>
</dbReference>
<evidence type="ECO:0000256" key="6">
    <source>
        <dbReference type="ARBA" id="ARBA00023002"/>
    </source>
</evidence>
<comment type="catalytic activity">
    <reaction evidence="7">
        <text>L-glutamate 5-semialdehyde + phosphate + NADP(+) = L-glutamyl 5-phosphate + NADPH + H(+)</text>
        <dbReference type="Rhea" id="RHEA:19541"/>
        <dbReference type="ChEBI" id="CHEBI:15378"/>
        <dbReference type="ChEBI" id="CHEBI:43474"/>
        <dbReference type="ChEBI" id="CHEBI:57783"/>
        <dbReference type="ChEBI" id="CHEBI:58066"/>
        <dbReference type="ChEBI" id="CHEBI:58274"/>
        <dbReference type="ChEBI" id="CHEBI:58349"/>
        <dbReference type="EC" id="1.2.1.41"/>
    </reaction>
</comment>
<dbReference type="PIRSF" id="PIRSF000151">
    <property type="entry name" value="GPR"/>
    <property type="match status" value="1"/>
</dbReference>
<dbReference type="Gene3D" id="3.40.605.10">
    <property type="entry name" value="Aldehyde Dehydrogenase, Chain A, domain 1"/>
    <property type="match status" value="1"/>
</dbReference>
<dbReference type="Pfam" id="PF00171">
    <property type="entry name" value="Aldedh"/>
    <property type="match status" value="1"/>
</dbReference>
<accession>A0A3B1CE77</accession>
<dbReference type="InterPro" id="IPR016162">
    <property type="entry name" value="Ald_DH_N"/>
</dbReference>
<keyword evidence="6 9" id="KW-0560">Oxidoreductase</keyword>
<reference evidence="9" key="1">
    <citation type="submission" date="2018-06" db="EMBL/GenBank/DDBJ databases">
        <authorList>
            <person name="Zhirakovskaya E."/>
        </authorList>
    </citation>
    <scope>NUCLEOTIDE SEQUENCE</scope>
</reference>
<dbReference type="EC" id="1.2.1.41" evidence="2"/>
<evidence type="ECO:0000256" key="5">
    <source>
        <dbReference type="ARBA" id="ARBA00022857"/>
    </source>
</evidence>
<dbReference type="PANTHER" id="PTHR11063:SF8">
    <property type="entry name" value="DELTA-1-PYRROLINE-5-CARBOXYLATE SYNTHASE"/>
    <property type="match status" value="1"/>
</dbReference>
<protein>
    <recommendedName>
        <fullName evidence="2">glutamate-5-semialdehyde dehydrogenase</fullName>
        <ecNumber evidence="2">1.2.1.41</ecNumber>
    </recommendedName>
</protein>
<evidence type="ECO:0000256" key="2">
    <source>
        <dbReference type="ARBA" id="ARBA00013002"/>
    </source>
</evidence>
<evidence type="ECO:0000256" key="4">
    <source>
        <dbReference type="ARBA" id="ARBA00022650"/>
    </source>
</evidence>
<dbReference type="NCBIfam" id="NF001221">
    <property type="entry name" value="PRK00197.1"/>
    <property type="match status" value="1"/>
</dbReference>
<evidence type="ECO:0000256" key="7">
    <source>
        <dbReference type="ARBA" id="ARBA00049024"/>
    </source>
</evidence>
<organism evidence="9">
    <name type="scientific">hydrothermal vent metagenome</name>
    <dbReference type="NCBI Taxonomy" id="652676"/>
    <lineage>
        <taxon>unclassified sequences</taxon>
        <taxon>metagenomes</taxon>
        <taxon>ecological metagenomes</taxon>
    </lineage>
</organism>
<evidence type="ECO:0000256" key="1">
    <source>
        <dbReference type="ARBA" id="ARBA00004985"/>
    </source>
</evidence>
<evidence type="ECO:0000256" key="3">
    <source>
        <dbReference type="ARBA" id="ARBA00022605"/>
    </source>
</evidence>
<comment type="pathway">
    <text evidence="1">Amino-acid biosynthesis; L-proline biosynthesis; L-glutamate 5-semialdehyde from L-glutamate: step 2/2.</text>
</comment>
<evidence type="ECO:0000313" key="9">
    <source>
        <dbReference type="EMBL" id="VAX20970.1"/>
    </source>
</evidence>
<sequence length="378" mass="41347">EKNRERIFDANKSDLEEAKRNGLTGAMLDRLKLDDKRVSNMAGGIREVVELDDPVGEILNVTRRPNGMRVGQMRVPLGVIGIIYESRPNVTADTAALCLKSGNAVVLRGGSEAIHSNRAIADILSSAIVSAGIPQNAISLIPTTDRKAVKAMLKMDKYIDIIIPRGGYELIRFVTENSVIPVIKHDKGLCHVYIDASADIKMAEEIAFNSKVQRPGVCNAAETMLVHKDIAEKFLPGMIKRFRDAGVEIRGCDKTRELAPDAVEATPDDWDKEYLDLILSVKVVDSIDDAMSHIAQYGSAHTETIVTSDKSQEEKFLKLVDSSAVMVNASTRFNDGGQFGLGAEIGISTQKLHARGPMGLKELTSLKYIVYGEGQIRE</sequence>
<feature type="domain" description="Aldehyde dehydrogenase" evidence="8">
    <location>
        <begin position="56"/>
        <end position="245"/>
    </location>
</feature>
<dbReference type="InterPro" id="IPR012134">
    <property type="entry name" value="Glu-5-SA_DH"/>
</dbReference>
<dbReference type="UniPathway" id="UPA00098">
    <property type="reaction ID" value="UER00360"/>
</dbReference>
<dbReference type="InterPro" id="IPR020593">
    <property type="entry name" value="G-glutamylP_reductase_CS"/>
</dbReference>
<feature type="non-terminal residue" evidence="9">
    <location>
        <position position="1"/>
    </location>
</feature>
<gene>
    <name evidence="9" type="ORF">MNBD_NITROSPINAE03-392</name>
</gene>
<dbReference type="PROSITE" id="PS01223">
    <property type="entry name" value="PROA"/>
    <property type="match status" value="1"/>
</dbReference>